<feature type="chain" id="PRO_5021805100" description="Leucine-rich repeat-containing N-terminal plant-type domain-containing protein" evidence="3">
    <location>
        <begin position="25"/>
        <end position="75"/>
    </location>
</feature>
<evidence type="ECO:0000256" key="2">
    <source>
        <dbReference type="ARBA" id="ARBA00022737"/>
    </source>
</evidence>
<evidence type="ECO:0000313" key="5">
    <source>
        <dbReference type="EMBL" id="TQD82820.1"/>
    </source>
</evidence>
<feature type="signal peptide" evidence="3">
    <location>
        <begin position="1"/>
        <end position="24"/>
    </location>
</feature>
<keyword evidence="6" id="KW-1185">Reference proteome</keyword>
<comment type="caution">
    <text evidence="5">The sequence shown here is derived from an EMBL/GenBank/DDBJ whole genome shotgun (WGS) entry which is preliminary data.</text>
</comment>
<keyword evidence="3" id="KW-0732">Signal</keyword>
<reference evidence="5 6" key="1">
    <citation type="journal article" date="2019" name="G3 (Bethesda)">
        <title>Sequencing of a Wild Apple (Malus baccata) Genome Unravels the Differences Between Cultivated and Wild Apple Species Regarding Disease Resistance and Cold Tolerance.</title>
        <authorList>
            <person name="Chen X."/>
        </authorList>
    </citation>
    <scope>NUCLEOTIDE SEQUENCE [LARGE SCALE GENOMIC DNA]</scope>
    <source>
        <strain evidence="6">cv. Shandingzi</strain>
        <tissue evidence="5">Leaves</tissue>
    </source>
</reference>
<sequence length="75" mass="8055">MAAMAAMAILLLTSFFFATLHVSSNPDTEPLLSFKATSDASNKLTTWNFISGDPCTSTGVSCTNNRVSRLILEKP</sequence>
<gene>
    <name evidence="5" type="ORF">C1H46_031650</name>
</gene>
<organism evidence="5 6">
    <name type="scientific">Malus baccata</name>
    <name type="common">Siberian crab apple</name>
    <name type="synonym">Pyrus baccata</name>
    <dbReference type="NCBI Taxonomy" id="106549"/>
    <lineage>
        <taxon>Eukaryota</taxon>
        <taxon>Viridiplantae</taxon>
        <taxon>Streptophyta</taxon>
        <taxon>Embryophyta</taxon>
        <taxon>Tracheophyta</taxon>
        <taxon>Spermatophyta</taxon>
        <taxon>Magnoliopsida</taxon>
        <taxon>eudicotyledons</taxon>
        <taxon>Gunneridae</taxon>
        <taxon>Pentapetalae</taxon>
        <taxon>rosids</taxon>
        <taxon>fabids</taxon>
        <taxon>Rosales</taxon>
        <taxon>Rosaceae</taxon>
        <taxon>Amygdaloideae</taxon>
        <taxon>Maleae</taxon>
        <taxon>Malus</taxon>
    </lineage>
</organism>
<dbReference type="InterPro" id="IPR013210">
    <property type="entry name" value="LRR_N_plant-typ"/>
</dbReference>
<evidence type="ECO:0000259" key="4">
    <source>
        <dbReference type="Pfam" id="PF08263"/>
    </source>
</evidence>
<keyword evidence="2" id="KW-0677">Repeat</keyword>
<keyword evidence="1" id="KW-0433">Leucine-rich repeat</keyword>
<accession>A0A540L8N6</accession>
<dbReference type="Gene3D" id="3.80.10.10">
    <property type="entry name" value="Ribonuclease Inhibitor"/>
    <property type="match status" value="1"/>
</dbReference>
<evidence type="ECO:0000313" key="6">
    <source>
        <dbReference type="Proteomes" id="UP000315295"/>
    </source>
</evidence>
<evidence type="ECO:0000256" key="1">
    <source>
        <dbReference type="ARBA" id="ARBA00022614"/>
    </source>
</evidence>
<dbReference type="Proteomes" id="UP000315295">
    <property type="component" value="Unassembled WGS sequence"/>
</dbReference>
<name>A0A540L8N6_MALBA</name>
<dbReference type="STRING" id="106549.A0A540L8N6"/>
<protein>
    <recommendedName>
        <fullName evidence="4">Leucine-rich repeat-containing N-terminal plant-type domain-containing protein</fullName>
    </recommendedName>
</protein>
<feature type="domain" description="Leucine-rich repeat-containing N-terminal plant-type" evidence="4">
    <location>
        <begin position="25"/>
        <end position="63"/>
    </location>
</feature>
<dbReference type="Pfam" id="PF08263">
    <property type="entry name" value="LRRNT_2"/>
    <property type="match status" value="1"/>
</dbReference>
<dbReference type="AlphaFoldDB" id="A0A540L8N6"/>
<proteinExistence type="predicted"/>
<dbReference type="EMBL" id="VIEB01000707">
    <property type="protein sequence ID" value="TQD82820.1"/>
    <property type="molecule type" value="Genomic_DNA"/>
</dbReference>
<dbReference type="InterPro" id="IPR032675">
    <property type="entry name" value="LRR_dom_sf"/>
</dbReference>
<evidence type="ECO:0000256" key="3">
    <source>
        <dbReference type="SAM" id="SignalP"/>
    </source>
</evidence>